<dbReference type="RefSeq" id="WP_118942311.1">
    <property type="nucleotide sequence ID" value="NZ_CP032125.1"/>
</dbReference>
<evidence type="ECO:0000313" key="2">
    <source>
        <dbReference type="EMBL" id="AXX97654.1"/>
    </source>
</evidence>
<evidence type="ECO:0000256" key="1">
    <source>
        <dbReference type="SAM" id="MobiDB-lite"/>
    </source>
</evidence>
<dbReference type="KEGG" id="pamo:BAR1_06740"/>
<dbReference type="AlphaFoldDB" id="A0A347UFM6"/>
<name>A0A347UFM6_9RHOB</name>
<proteinExistence type="predicted"/>
<protein>
    <submittedName>
        <fullName evidence="2">Uncharacterized protein</fullName>
    </submittedName>
</protein>
<feature type="region of interest" description="Disordered" evidence="1">
    <location>
        <begin position="34"/>
        <end position="69"/>
    </location>
</feature>
<dbReference type="Proteomes" id="UP000261704">
    <property type="component" value="Chromosome"/>
</dbReference>
<sequence>MFAMSRNTPASVNGLEEDASPRAVIRIAFPSFRNGRDKTDLKNAKPQPTSREELLDLFGDELRGPVKSE</sequence>
<gene>
    <name evidence="2" type="ORF">BAR1_06740</name>
</gene>
<evidence type="ECO:0000313" key="3">
    <source>
        <dbReference type="Proteomes" id="UP000261704"/>
    </source>
</evidence>
<feature type="compositionally biased region" description="Basic and acidic residues" evidence="1">
    <location>
        <begin position="34"/>
        <end position="43"/>
    </location>
</feature>
<reference evidence="2 3" key="1">
    <citation type="submission" date="2018-09" db="EMBL/GenBank/DDBJ databases">
        <title>Profundibacter amoris BAR1 gen. nov., sp. nov., a new member of the Roseobacter clade isolated at Lokis Castle Vent Field on the Arctic Mid-Oceanic Ridge.</title>
        <authorList>
            <person name="Le Moine Bauer S."/>
            <person name="Sjoeberg A.G."/>
            <person name="L'Haridon S."/>
            <person name="Stokke R."/>
            <person name="Roalkvam I."/>
            <person name="Steen I.H."/>
            <person name="Dahle H."/>
        </authorList>
    </citation>
    <scope>NUCLEOTIDE SEQUENCE [LARGE SCALE GENOMIC DNA]</scope>
    <source>
        <strain evidence="2 3">BAR1</strain>
    </source>
</reference>
<organism evidence="2 3">
    <name type="scientific">Profundibacter amoris</name>
    <dbReference type="NCBI Taxonomy" id="2171755"/>
    <lineage>
        <taxon>Bacteria</taxon>
        <taxon>Pseudomonadati</taxon>
        <taxon>Pseudomonadota</taxon>
        <taxon>Alphaproteobacteria</taxon>
        <taxon>Rhodobacterales</taxon>
        <taxon>Paracoccaceae</taxon>
        <taxon>Profundibacter</taxon>
    </lineage>
</organism>
<feature type="compositionally biased region" description="Basic and acidic residues" evidence="1">
    <location>
        <begin position="50"/>
        <end position="69"/>
    </location>
</feature>
<dbReference type="EMBL" id="CP032125">
    <property type="protein sequence ID" value="AXX97654.1"/>
    <property type="molecule type" value="Genomic_DNA"/>
</dbReference>
<accession>A0A347UFM6</accession>
<keyword evidence="3" id="KW-1185">Reference proteome</keyword>